<evidence type="ECO:0000256" key="5">
    <source>
        <dbReference type="ARBA" id="ARBA00022989"/>
    </source>
</evidence>
<keyword evidence="5 9" id="KW-1133">Transmembrane helix</keyword>
<organism evidence="11 12">
    <name type="scientific">Bavariicoccus seileri</name>
    <dbReference type="NCBI Taxonomy" id="549685"/>
    <lineage>
        <taxon>Bacteria</taxon>
        <taxon>Bacillati</taxon>
        <taxon>Bacillota</taxon>
        <taxon>Bacilli</taxon>
        <taxon>Lactobacillales</taxon>
        <taxon>Enterococcaceae</taxon>
        <taxon>Bavariicoccus</taxon>
    </lineage>
</organism>
<evidence type="ECO:0000256" key="4">
    <source>
        <dbReference type="ARBA" id="ARBA00022692"/>
    </source>
</evidence>
<feature type="transmembrane region" description="Helical" evidence="9">
    <location>
        <begin position="383"/>
        <end position="405"/>
    </location>
</feature>
<evidence type="ECO:0000256" key="1">
    <source>
        <dbReference type="ARBA" id="ARBA00004651"/>
    </source>
</evidence>
<feature type="region of interest" description="Disordered" evidence="8">
    <location>
        <begin position="433"/>
        <end position="501"/>
    </location>
</feature>
<keyword evidence="2" id="KW-1003">Cell membrane</keyword>
<evidence type="ECO:0000256" key="3">
    <source>
        <dbReference type="ARBA" id="ARBA00022679"/>
    </source>
</evidence>
<reference evidence="11 12" key="1">
    <citation type="journal article" date="2018" name="Nat. Biotechnol.">
        <title>A standardized bacterial taxonomy based on genome phylogeny substantially revises the tree of life.</title>
        <authorList>
            <person name="Parks D.H."/>
            <person name="Chuvochina M."/>
            <person name="Waite D.W."/>
            <person name="Rinke C."/>
            <person name="Skarshewski A."/>
            <person name="Chaumeil P.A."/>
            <person name="Hugenholtz P."/>
        </authorList>
    </citation>
    <scope>NUCLEOTIDE SEQUENCE [LARGE SCALE GENOMIC DNA]</scope>
    <source>
        <strain evidence="11">UBA11306</strain>
    </source>
</reference>
<feature type="transmembrane region" description="Helical" evidence="9">
    <location>
        <begin position="334"/>
        <end position="352"/>
    </location>
</feature>
<dbReference type="InterPro" id="IPR036514">
    <property type="entry name" value="SGNH_hydro_sf"/>
</dbReference>
<evidence type="ECO:0000256" key="9">
    <source>
        <dbReference type="SAM" id="Phobius"/>
    </source>
</evidence>
<name>A0A3D4S5C9_9ENTE</name>
<gene>
    <name evidence="11" type="ORF">DIW15_04440</name>
</gene>
<evidence type="ECO:0000313" key="11">
    <source>
        <dbReference type="EMBL" id="HCS93940.1"/>
    </source>
</evidence>
<dbReference type="EMBL" id="DQHO01000028">
    <property type="protein sequence ID" value="HCS93940.1"/>
    <property type="molecule type" value="Genomic_DNA"/>
</dbReference>
<sequence length="666" mass="75088">MEQQKHKRVYAIDGLRFLAILGVIFYHLSPYLVPGGFLGVDLFLIISAYLLTTSLKRSLDSKGQIHLMTLVKKRLLRLLGPMLWMVLLVVSYLFWLQPVLLHDSRASILSGITFTNNWWQILNGISYFEAAMTPNVFGHLWYIAIIFQFTVIWAIVYTFLVKVIQKDTVIKVITAGLVLVSAILMAVLFKAGTDPTRVYYGTDTRAFSFLLGALLAMFFPYEWVIQKHNYTKAQRQKLLLFGTVLLAAMVYLMFNLNDAATITYRGGIFVYAVLSSLLFVIILLPTTFWHRAFSFKPMVWLGQRSYSYYMWYYPVSILFQQQATAKSLSGVTGIVFQLVLIAMLGEVSYVLIERQMLTKIFGRSFWRAIYINLKHSRNKTIKILKGVLIATVMLFIPVSFIFGLIDASSGENKTVTDIAKSIEDSYSSLNKNNAKEIDKETDKKSDTDSAKDSDKENNKDKGTDQENKQPNDSDKNNDQEKDSEKEDKQPAEEAPTIEGLTPEESQFAANLAISFFGDSTLQATAANLQEVFPKALFDGQQGRQLSQSQDSLRAFVDSGKALDTVVLMLGTNGGFSTEQINGLIEILGNREVVLVTTHAPRSWQNEVNERLTEAANSHANVVLVDWNAAVSGHDDWLYDDHIHPNPNGSHEFALYLARQLTALLDK</sequence>
<comment type="caution">
    <text evidence="11">The sequence shown here is derived from an EMBL/GenBank/DDBJ whole genome shotgun (WGS) entry which is preliminary data.</text>
</comment>
<dbReference type="Proteomes" id="UP000262195">
    <property type="component" value="Unassembled WGS sequence"/>
</dbReference>
<feature type="transmembrane region" description="Helical" evidence="9">
    <location>
        <begin position="9"/>
        <end position="29"/>
    </location>
</feature>
<feature type="transmembrane region" description="Helical" evidence="9">
    <location>
        <begin position="35"/>
        <end position="55"/>
    </location>
</feature>
<keyword evidence="6 9" id="KW-0472">Membrane</keyword>
<feature type="domain" description="Acyltransferase 3" evidence="10">
    <location>
        <begin position="10"/>
        <end position="342"/>
    </location>
</feature>
<dbReference type="PANTHER" id="PTHR23028">
    <property type="entry name" value="ACETYLTRANSFERASE"/>
    <property type="match status" value="1"/>
</dbReference>
<keyword evidence="4 9" id="KW-0812">Transmembrane</keyword>
<evidence type="ECO:0000256" key="8">
    <source>
        <dbReference type="SAM" id="MobiDB-lite"/>
    </source>
</evidence>
<keyword evidence="3" id="KW-0808">Transferase</keyword>
<feature type="compositionally biased region" description="Basic and acidic residues" evidence="8">
    <location>
        <begin position="433"/>
        <end position="491"/>
    </location>
</feature>
<evidence type="ECO:0000313" key="12">
    <source>
        <dbReference type="Proteomes" id="UP000262195"/>
    </source>
</evidence>
<feature type="transmembrane region" description="Helical" evidence="9">
    <location>
        <begin position="172"/>
        <end position="191"/>
    </location>
</feature>
<dbReference type="InterPro" id="IPR050879">
    <property type="entry name" value="Acyltransferase_3"/>
</dbReference>
<dbReference type="CDD" id="cd01840">
    <property type="entry name" value="SGNH_hydrolase_yrhL_like"/>
    <property type="match status" value="1"/>
</dbReference>
<feature type="transmembrane region" description="Helical" evidence="9">
    <location>
        <begin position="206"/>
        <end position="225"/>
    </location>
</feature>
<dbReference type="Pfam" id="PF01757">
    <property type="entry name" value="Acyl_transf_3"/>
    <property type="match status" value="1"/>
</dbReference>
<dbReference type="InterPro" id="IPR002656">
    <property type="entry name" value="Acyl_transf_3_dom"/>
</dbReference>
<evidence type="ECO:0000256" key="6">
    <source>
        <dbReference type="ARBA" id="ARBA00023136"/>
    </source>
</evidence>
<evidence type="ECO:0000256" key="2">
    <source>
        <dbReference type="ARBA" id="ARBA00022475"/>
    </source>
</evidence>
<dbReference type="GO" id="GO:0005886">
    <property type="term" value="C:plasma membrane"/>
    <property type="evidence" value="ECO:0007669"/>
    <property type="project" value="UniProtKB-SubCell"/>
</dbReference>
<evidence type="ECO:0000256" key="7">
    <source>
        <dbReference type="ARBA" id="ARBA00023315"/>
    </source>
</evidence>
<keyword evidence="7" id="KW-0012">Acyltransferase</keyword>
<feature type="transmembrane region" description="Helical" evidence="9">
    <location>
        <begin position="237"/>
        <end position="256"/>
    </location>
</feature>
<dbReference type="GO" id="GO:0016747">
    <property type="term" value="F:acyltransferase activity, transferring groups other than amino-acyl groups"/>
    <property type="evidence" value="ECO:0007669"/>
    <property type="project" value="InterPro"/>
</dbReference>
<comment type="subcellular location">
    <subcellularLocation>
        <location evidence="1">Cell membrane</location>
        <topology evidence="1">Multi-pass membrane protein</topology>
    </subcellularLocation>
</comment>
<dbReference type="Gene3D" id="3.40.50.1110">
    <property type="entry name" value="SGNH hydrolase"/>
    <property type="match status" value="1"/>
</dbReference>
<dbReference type="GO" id="GO:0009103">
    <property type="term" value="P:lipopolysaccharide biosynthetic process"/>
    <property type="evidence" value="ECO:0007669"/>
    <property type="project" value="TreeGrafter"/>
</dbReference>
<dbReference type="PANTHER" id="PTHR23028:SF53">
    <property type="entry name" value="ACYL_TRANSF_3 DOMAIN-CONTAINING PROTEIN"/>
    <property type="match status" value="1"/>
</dbReference>
<feature type="transmembrane region" description="Helical" evidence="9">
    <location>
        <begin position="75"/>
        <end position="95"/>
    </location>
</feature>
<proteinExistence type="predicted"/>
<accession>A0A3D4S5C9</accession>
<feature type="transmembrane region" description="Helical" evidence="9">
    <location>
        <begin position="268"/>
        <end position="289"/>
    </location>
</feature>
<dbReference type="AlphaFoldDB" id="A0A3D4S5C9"/>
<feature type="transmembrane region" description="Helical" evidence="9">
    <location>
        <begin position="140"/>
        <end position="160"/>
    </location>
</feature>
<protein>
    <recommendedName>
        <fullName evidence="10">Acyltransferase 3 domain-containing protein</fullName>
    </recommendedName>
</protein>
<dbReference type="SUPFAM" id="SSF52266">
    <property type="entry name" value="SGNH hydrolase"/>
    <property type="match status" value="1"/>
</dbReference>
<feature type="transmembrane region" description="Helical" evidence="9">
    <location>
        <begin position="310"/>
        <end position="328"/>
    </location>
</feature>
<evidence type="ECO:0000259" key="10">
    <source>
        <dbReference type="Pfam" id="PF01757"/>
    </source>
</evidence>